<comment type="caution">
    <text evidence="1">The sequence shown here is derived from an EMBL/GenBank/DDBJ whole genome shotgun (WGS) entry which is preliminary data.</text>
</comment>
<accession>A0ABS8W677</accession>
<keyword evidence="2" id="KW-1185">Reference proteome</keyword>
<evidence type="ECO:0000313" key="1">
    <source>
        <dbReference type="EMBL" id="MCE2055998.1"/>
    </source>
</evidence>
<gene>
    <name evidence="1" type="ORF">HAX54_043905</name>
</gene>
<sequence>PARRFGAKAVEPHELTWFNTQKKPTKRFNSLLETPAVDPSKCLILVEKLPYRDVSHTWFGEHSSAR</sequence>
<organism evidence="1 2">
    <name type="scientific">Datura stramonium</name>
    <name type="common">Jimsonweed</name>
    <name type="synonym">Common thornapple</name>
    <dbReference type="NCBI Taxonomy" id="4076"/>
    <lineage>
        <taxon>Eukaryota</taxon>
        <taxon>Viridiplantae</taxon>
        <taxon>Streptophyta</taxon>
        <taxon>Embryophyta</taxon>
        <taxon>Tracheophyta</taxon>
        <taxon>Spermatophyta</taxon>
        <taxon>Magnoliopsida</taxon>
        <taxon>eudicotyledons</taxon>
        <taxon>Gunneridae</taxon>
        <taxon>Pentapetalae</taxon>
        <taxon>asterids</taxon>
        <taxon>lamiids</taxon>
        <taxon>Solanales</taxon>
        <taxon>Solanaceae</taxon>
        <taxon>Solanoideae</taxon>
        <taxon>Datureae</taxon>
        <taxon>Datura</taxon>
    </lineage>
</organism>
<protein>
    <submittedName>
        <fullName evidence="1">Uncharacterized protein</fullName>
    </submittedName>
</protein>
<evidence type="ECO:0000313" key="2">
    <source>
        <dbReference type="Proteomes" id="UP000823775"/>
    </source>
</evidence>
<name>A0ABS8W677_DATST</name>
<reference evidence="1 2" key="1">
    <citation type="journal article" date="2021" name="BMC Genomics">
        <title>Datura genome reveals duplications of psychoactive alkaloid biosynthetic genes and high mutation rate following tissue culture.</title>
        <authorList>
            <person name="Rajewski A."/>
            <person name="Carter-House D."/>
            <person name="Stajich J."/>
            <person name="Litt A."/>
        </authorList>
    </citation>
    <scope>NUCLEOTIDE SEQUENCE [LARGE SCALE GENOMIC DNA]</scope>
    <source>
        <strain evidence="1">AR-01</strain>
    </source>
</reference>
<dbReference type="Proteomes" id="UP000823775">
    <property type="component" value="Unassembled WGS sequence"/>
</dbReference>
<proteinExistence type="predicted"/>
<feature type="non-terminal residue" evidence="1">
    <location>
        <position position="1"/>
    </location>
</feature>
<dbReference type="EMBL" id="JACEIK010006632">
    <property type="protein sequence ID" value="MCE2055998.1"/>
    <property type="molecule type" value="Genomic_DNA"/>
</dbReference>